<feature type="domain" description="DUF6894" evidence="1">
    <location>
        <begin position="4"/>
        <end position="71"/>
    </location>
</feature>
<evidence type="ECO:0000313" key="2">
    <source>
        <dbReference type="EMBL" id="TRW14778.1"/>
    </source>
</evidence>
<sequence length="78" mass="8626">MAIFFTHSSLGSDLAEDREGNEFDDLQSARRDALMAGRLIVADEIRMGSNAVDLKLYVDDERGNRVATLTYTAMVVSL</sequence>
<comment type="caution">
    <text evidence="2">The sequence shown here is derived from an EMBL/GenBank/DDBJ whole genome shotgun (WGS) entry which is preliminary data.</text>
</comment>
<name>A0A552U988_9SPHN</name>
<dbReference type="Proteomes" id="UP000317894">
    <property type="component" value="Unassembled WGS sequence"/>
</dbReference>
<dbReference type="EMBL" id="VJWA01000002">
    <property type="protein sequence ID" value="TRW14778.1"/>
    <property type="molecule type" value="Genomic_DNA"/>
</dbReference>
<protein>
    <recommendedName>
        <fullName evidence="1">DUF6894 domain-containing protein</fullName>
    </recommendedName>
</protein>
<organism evidence="2 3">
    <name type="scientific">Glacieibacterium frigidum</name>
    <dbReference type="NCBI Taxonomy" id="2593303"/>
    <lineage>
        <taxon>Bacteria</taxon>
        <taxon>Pseudomonadati</taxon>
        <taxon>Pseudomonadota</taxon>
        <taxon>Alphaproteobacteria</taxon>
        <taxon>Sphingomonadales</taxon>
        <taxon>Sphingosinicellaceae</taxon>
        <taxon>Glacieibacterium</taxon>
    </lineage>
</organism>
<dbReference type="AlphaFoldDB" id="A0A552U988"/>
<keyword evidence="3" id="KW-1185">Reference proteome</keyword>
<dbReference type="OrthoDB" id="7476020at2"/>
<dbReference type="Pfam" id="PF21834">
    <property type="entry name" value="DUF6894"/>
    <property type="match status" value="1"/>
</dbReference>
<evidence type="ECO:0000259" key="1">
    <source>
        <dbReference type="Pfam" id="PF21834"/>
    </source>
</evidence>
<reference evidence="2 3" key="1">
    <citation type="submission" date="2019-07" db="EMBL/GenBank/DDBJ databases">
        <title>Novel species isolated from glacier.</title>
        <authorList>
            <person name="Liu Q."/>
            <person name="Xin Y.-H."/>
        </authorList>
    </citation>
    <scope>NUCLEOTIDE SEQUENCE [LARGE SCALE GENOMIC DNA]</scope>
    <source>
        <strain evidence="2 3">LB1R16</strain>
    </source>
</reference>
<dbReference type="InterPro" id="IPR054189">
    <property type="entry name" value="DUF6894"/>
</dbReference>
<evidence type="ECO:0000313" key="3">
    <source>
        <dbReference type="Proteomes" id="UP000317894"/>
    </source>
</evidence>
<proteinExistence type="predicted"/>
<accession>A0A552U988</accession>
<dbReference type="RefSeq" id="WP_144334948.1">
    <property type="nucleotide sequence ID" value="NZ_VJWA01000002.1"/>
</dbReference>
<gene>
    <name evidence="2" type="ORF">FMM06_13945</name>
</gene>